<dbReference type="InterPro" id="IPR029060">
    <property type="entry name" value="PIN-like_dom_sf"/>
</dbReference>
<keyword evidence="6" id="KW-0227">DNA damage</keyword>
<dbReference type="Gene3D" id="3.40.50.1010">
    <property type="entry name" value="5'-nuclease"/>
    <property type="match status" value="1"/>
</dbReference>
<dbReference type="RefSeq" id="XP_060124084.1">
    <property type="nucleotide sequence ID" value="XM_060268101.1"/>
</dbReference>
<dbReference type="GeneID" id="85227833"/>
<evidence type="ECO:0000256" key="9">
    <source>
        <dbReference type="ARBA" id="ARBA00022842"/>
    </source>
</evidence>
<keyword evidence="10" id="KW-0267">Excision nuclease</keyword>
<name>A0AAF0JBT9_9BASI</name>
<dbReference type="SMART" id="SM00485">
    <property type="entry name" value="XPGN"/>
    <property type="match status" value="1"/>
</dbReference>
<evidence type="ECO:0000313" key="17">
    <source>
        <dbReference type="EMBL" id="WFD41187.1"/>
    </source>
</evidence>
<keyword evidence="7" id="KW-0378">Hydrolase</keyword>
<evidence type="ECO:0000256" key="8">
    <source>
        <dbReference type="ARBA" id="ARBA00022839"/>
    </source>
</evidence>
<evidence type="ECO:0008006" key="19">
    <source>
        <dbReference type="Google" id="ProtNLM"/>
    </source>
</evidence>
<keyword evidence="9" id="KW-0460">Magnesium</keyword>
<dbReference type="InterPro" id="IPR037315">
    <property type="entry name" value="EXO1_H3TH"/>
</dbReference>
<dbReference type="EMBL" id="CP119966">
    <property type="protein sequence ID" value="WFD41187.1"/>
    <property type="molecule type" value="Genomic_DNA"/>
</dbReference>
<dbReference type="Gene3D" id="1.10.150.20">
    <property type="entry name" value="5' to 3' exonuclease, C-terminal subdomain"/>
    <property type="match status" value="1"/>
</dbReference>
<dbReference type="GO" id="GO:0046872">
    <property type="term" value="F:metal ion binding"/>
    <property type="evidence" value="ECO:0007669"/>
    <property type="project" value="UniProtKB-KW"/>
</dbReference>
<feature type="compositionally biased region" description="Low complexity" evidence="14">
    <location>
        <begin position="482"/>
        <end position="493"/>
    </location>
</feature>
<dbReference type="GO" id="GO:0035312">
    <property type="term" value="F:5'-3' DNA exonuclease activity"/>
    <property type="evidence" value="ECO:0007669"/>
    <property type="project" value="InterPro"/>
</dbReference>
<feature type="compositionally biased region" description="Polar residues" evidence="14">
    <location>
        <begin position="573"/>
        <end position="584"/>
    </location>
</feature>
<evidence type="ECO:0000256" key="6">
    <source>
        <dbReference type="ARBA" id="ARBA00022763"/>
    </source>
</evidence>
<dbReference type="GO" id="GO:0006281">
    <property type="term" value="P:DNA repair"/>
    <property type="evidence" value="ECO:0007669"/>
    <property type="project" value="UniProtKB-KW"/>
</dbReference>
<evidence type="ECO:0000256" key="1">
    <source>
        <dbReference type="ARBA" id="ARBA00001946"/>
    </source>
</evidence>
<protein>
    <recommendedName>
        <fullName evidence="19">Exonuclease 1</fullName>
    </recommendedName>
</protein>
<dbReference type="Pfam" id="PF00867">
    <property type="entry name" value="XPG_I"/>
    <property type="match status" value="1"/>
</dbReference>
<keyword evidence="12" id="KW-0234">DNA repair</keyword>
<evidence type="ECO:0000259" key="16">
    <source>
        <dbReference type="SMART" id="SM00485"/>
    </source>
</evidence>
<dbReference type="FunFam" id="1.10.150.20:FF:000011">
    <property type="entry name" value="exonuclease 1"/>
    <property type="match status" value="1"/>
</dbReference>
<evidence type="ECO:0000256" key="13">
    <source>
        <dbReference type="ARBA" id="ARBA00023242"/>
    </source>
</evidence>
<feature type="domain" description="XPG N-terminal" evidence="16">
    <location>
        <begin position="1"/>
        <end position="99"/>
    </location>
</feature>
<evidence type="ECO:0000259" key="15">
    <source>
        <dbReference type="SMART" id="SM00484"/>
    </source>
</evidence>
<comment type="similarity">
    <text evidence="3">Belongs to the XPG/RAD2 endonuclease family. EXO1 subfamily.</text>
</comment>
<dbReference type="PANTHER" id="PTHR11081:SF65">
    <property type="entry name" value="DNA DAMAGE-INDUCIBLE PROTEIN DIN7-RELATED"/>
    <property type="match status" value="1"/>
</dbReference>
<organism evidence="17 18">
    <name type="scientific">Malassezia japonica</name>
    <dbReference type="NCBI Taxonomy" id="223818"/>
    <lineage>
        <taxon>Eukaryota</taxon>
        <taxon>Fungi</taxon>
        <taxon>Dikarya</taxon>
        <taxon>Basidiomycota</taxon>
        <taxon>Ustilaginomycotina</taxon>
        <taxon>Malasseziomycetes</taxon>
        <taxon>Malasseziales</taxon>
        <taxon>Malasseziaceae</taxon>
        <taxon>Malassezia</taxon>
    </lineage>
</organism>
<feature type="domain" description="XPG-I" evidence="15">
    <location>
        <begin position="138"/>
        <end position="208"/>
    </location>
</feature>
<sequence>MGIAGLLPLLKDIQVETHVEQYRGKTLGIDAYVWLHRGAYACASDLALGRPTTRYVAYAAHRIRMLKHYGVRPYVVFDGGPLPSKAGTEAERAARRAENRAKGLALHQQNKGTAARDAFVRCVDVTPAMAYELIKVLRAEGIEYVVAPYEADAQLAFLEREGMIDGIITEDSDLLVFGCKTVLFKLDTYGNCVELQQARLANAKQVSFEGWGAAEFRQMAILSGCDYLPSIMGMGLKNAHKLLRRYESAEKVVQALRLEGKMSVPLGYEDAFRRAEFTFMHQRVWDPRGNGCLATLTPLPQDVHEHLLAFIGAPMAWEEAHAIAKGELCPIAKTPLGGAPLAAPPLKSAQPSLRSFFGQEKRATPRKVLGELDTNVVGGAPAHGTPVRATTPARTPVASAPARTPMASAPTHPAPVPCATPAPLACAASKFFTPKADVSTDASSLFDRSASSDGVHTPQTSSQGSPCSSPPPSPKNTWKDGVSSPVSSPTHSPVAPPTHLPNTPALRPPPKRPATSPGLALQMEDDGADENDAARRSAWFKRFSFSGPRARAGPPTDPGLRTAAAPRRAVSDATPTRMQAQAPTTPRLPLASKRAATPADSVHVKRVHVDLHDTPAPASGSAKLLQFRYKEK</sequence>
<dbReference type="InterPro" id="IPR006086">
    <property type="entry name" value="XPG-I_dom"/>
</dbReference>
<keyword evidence="8" id="KW-0269">Exonuclease</keyword>
<dbReference type="InterPro" id="IPR008918">
    <property type="entry name" value="HhH2"/>
</dbReference>
<evidence type="ECO:0000256" key="4">
    <source>
        <dbReference type="ARBA" id="ARBA00022722"/>
    </source>
</evidence>
<evidence type="ECO:0000256" key="11">
    <source>
        <dbReference type="ARBA" id="ARBA00023125"/>
    </source>
</evidence>
<dbReference type="GO" id="GO:0003677">
    <property type="term" value="F:DNA binding"/>
    <property type="evidence" value="ECO:0007669"/>
    <property type="project" value="UniProtKB-KW"/>
</dbReference>
<evidence type="ECO:0000256" key="14">
    <source>
        <dbReference type="SAM" id="MobiDB-lite"/>
    </source>
</evidence>
<dbReference type="InterPro" id="IPR006084">
    <property type="entry name" value="XPG/Rad2"/>
</dbReference>
<feature type="compositionally biased region" description="Low complexity" evidence="14">
    <location>
        <begin position="457"/>
        <end position="467"/>
    </location>
</feature>
<evidence type="ECO:0000256" key="10">
    <source>
        <dbReference type="ARBA" id="ARBA00022881"/>
    </source>
</evidence>
<accession>A0AAF0JBT9</accession>
<dbReference type="InterPro" id="IPR006085">
    <property type="entry name" value="XPG_DNA_repair_N"/>
</dbReference>
<feature type="compositionally biased region" description="Low complexity" evidence="14">
    <location>
        <begin position="385"/>
        <end position="411"/>
    </location>
</feature>
<dbReference type="Proteomes" id="UP001217754">
    <property type="component" value="Chromosome 9"/>
</dbReference>
<dbReference type="SUPFAM" id="SSF88723">
    <property type="entry name" value="PIN domain-like"/>
    <property type="match status" value="1"/>
</dbReference>
<dbReference type="PROSITE" id="PS00842">
    <property type="entry name" value="XPG_2"/>
    <property type="match status" value="1"/>
</dbReference>
<dbReference type="GO" id="GO:0005634">
    <property type="term" value="C:nucleus"/>
    <property type="evidence" value="ECO:0007669"/>
    <property type="project" value="UniProtKB-SubCell"/>
</dbReference>
<reference evidence="17" key="1">
    <citation type="submission" date="2023-03" db="EMBL/GenBank/DDBJ databases">
        <title>Mating type loci evolution in Malassezia.</title>
        <authorList>
            <person name="Coelho M.A."/>
        </authorList>
    </citation>
    <scope>NUCLEOTIDE SEQUENCE</scope>
    <source>
        <strain evidence="17">CBS 9431</strain>
    </source>
</reference>
<proteinExistence type="inferred from homology"/>
<dbReference type="PANTHER" id="PTHR11081">
    <property type="entry name" value="FLAP ENDONUCLEASE FAMILY MEMBER"/>
    <property type="match status" value="1"/>
</dbReference>
<dbReference type="InterPro" id="IPR019974">
    <property type="entry name" value="XPG_CS"/>
</dbReference>
<evidence type="ECO:0000313" key="18">
    <source>
        <dbReference type="Proteomes" id="UP001217754"/>
    </source>
</evidence>
<comment type="subcellular location">
    <subcellularLocation>
        <location evidence="2">Nucleus</location>
    </subcellularLocation>
</comment>
<feature type="region of interest" description="Disordered" evidence="14">
    <location>
        <begin position="444"/>
        <end position="632"/>
    </location>
</feature>
<keyword evidence="5" id="KW-0479">Metal-binding</keyword>
<dbReference type="PRINTS" id="PR00853">
    <property type="entry name" value="XPGRADSUPER"/>
</dbReference>
<dbReference type="SMART" id="SM00279">
    <property type="entry name" value="HhH2"/>
    <property type="match status" value="1"/>
</dbReference>
<dbReference type="CDD" id="cd09857">
    <property type="entry name" value="PIN_EXO1"/>
    <property type="match status" value="1"/>
</dbReference>
<keyword evidence="4" id="KW-0540">Nuclease</keyword>
<dbReference type="InterPro" id="IPR036279">
    <property type="entry name" value="5-3_exonuclease_C_sf"/>
</dbReference>
<feature type="region of interest" description="Disordered" evidence="14">
    <location>
        <begin position="375"/>
        <end position="413"/>
    </location>
</feature>
<keyword evidence="18" id="KW-1185">Reference proteome</keyword>
<evidence type="ECO:0000256" key="3">
    <source>
        <dbReference type="ARBA" id="ARBA00010563"/>
    </source>
</evidence>
<evidence type="ECO:0000256" key="5">
    <source>
        <dbReference type="ARBA" id="ARBA00022723"/>
    </source>
</evidence>
<dbReference type="FunFam" id="3.40.50.1010:FF:000002">
    <property type="entry name" value="Exonuclease 1, putative"/>
    <property type="match status" value="1"/>
</dbReference>
<comment type="cofactor">
    <cofactor evidence="1">
        <name>Mg(2+)</name>
        <dbReference type="ChEBI" id="CHEBI:18420"/>
    </cofactor>
</comment>
<evidence type="ECO:0000256" key="2">
    <source>
        <dbReference type="ARBA" id="ARBA00004123"/>
    </source>
</evidence>
<dbReference type="AlphaFoldDB" id="A0AAF0JBT9"/>
<evidence type="ECO:0000256" key="12">
    <source>
        <dbReference type="ARBA" id="ARBA00023204"/>
    </source>
</evidence>
<dbReference type="InterPro" id="IPR044752">
    <property type="entry name" value="PIN-like_EXO1"/>
</dbReference>
<dbReference type="GO" id="GO:0017108">
    <property type="term" value="F:5'-flap endonuclease activity"/>
    <property type="evidence" value="ECO:0007669"/>
    <property type="project" value="TreeGrafter"/>
</dbReference>
<dbReference type="SMART" id="SM00484">
    <property type="entry name" value="XPGI"/>
    <property type="match status" value="1"/>
</dbReference>
<keyword evidence="11" id="KW-0238">DNA-binding</keyword>
<dbReference type="CDD" id="cd09908">
    <property type="entry name" value="H3TH_EXO1"/>
    <property type="match status" value="1"/>
</dbReference>
<dbReference type="Pfam" id="PF00752">
    <property type="entry name" value="XPG_N"/>
    <property type="match status" value="1"/>
</dbReference>
<dbReference type="SUPFAM" id="SSF47807">
    <property type="entry name" value="5' to 3' exonuclease, C-terminal subdomain"/>
    <property type="match status" value="1"/>
</dbReference>
<gene>
    <name evidence="17" type="ORF">MJAP1_004182</name>
</gene>
<keyword evidence="13" id="KW-0539">Nucleus</keyword>
<evidence type="ECO:0000256" key="7">
    <source>
        <dbReference type="ARBA" id="ARBA00022801"/>
    </source>
</evidence>